<evidence type="ECO:0000256" key="1">
    <source>
        <dbReference type="SAM" id="MobiDB-lite"/>
    </source>
</evidence>
<proteinExistence type="predicted"/>
<accession>A0ABD3P3H4</accession>
<feature type="region of interest" description="Disordered" evidence="1">
    <location>
        <begin position="1"/>
        <end position="58"/>
    </location>
</feature>
<name>A0ABD3P3H4_9STRA</name>
<feature type="compositionally biased region" description="Basic and acidic residues" evidence="1">
    <location>
        <begin position="26"/>
        <end position="35"/>
    </location>
</feature>
<sequence length="127" mass="14055">MGSGSSCPANEDTWSSSGNSDNEGLTTKDSRKAEDASLTTVTEAKSKPPKNETGYARAQRICRRKKRAYDACYTAQLSSKEEDCNELFEAYRNCFLNVIAKDMEKRGVKVNEKSMIGEHKGESADEN</sequence>
<gene>
    <name evidence="2" type="ORF">ACHAW5_006073</name>
</gene>
<protein>
    <submittedName>
        <fullName evidence="2">Uncharacterized protein</fullName>
    </submittedName>
</protein>
<organism evidence="2 3">
    <name type="scientific">Stephanodiscus triporus</name>
    <dbReference type="NCBI Taxonomy" id="2934178"/>
    <lineage>
        <taxon>Eukaryota</taxon>
        <taxon>Sar</taxon>
        <taxon>Stramenopiles</taxon>
        <taxon>Ochrophyta</taxon>
        <taxon>Bacillariophyta</taxon>
        <taxon>Coscinodiscophyceae</taxon>
        <taxon>Thalassiosirophycidae</taxon>
        <taxon>Stephanodiscales</taxon>
        <taxon>Stephanodiscaceae</taxon>
        <taxon>Stephanodiscus</taxon>
    </lineage>
</organism>
<feature type="compositionally biased region" description="Polar residues" evidence="1">
    <location>
        <begin position="1"/>
        <end position="25"/>
    </location>
</feature>
<comment type="caution">
    <text evidence="2">The sequence shown here is derived from an EMBL/GenBank/DDBJ whole genome shotgun (WGS) entry which is preliminary data.</text>
</comment>
<evidence type="ECO:0000313" key="3">
    <source>
        <dbReference type="Proteomes" id="UP001530315"/>
    </source>
</evidence>
<dbReference type="AlphaFoldDB" id="A0ABD3P3H4"/>
<evidence type="ECO:0000313" key="2">
    <source>
        <dbReference type="EMBL" id="KAL3781983.1"/>
    </source>
</evidence>
<reference evidence="2 3" key="1">
    <citation type="submission" date="2024-10" db="EMBL/GenBank/DDBJ databases">
        <title>Updated reference genomes for cyclostephanoid diatoms.</title>
        <authorList>
            <person name="Roberts W.R."/>
            <person name="Alverson A.J."/>
        </authorList>
    </citation>
    <scope>NUCLEOTIDE SEQUENCE [LARGE SCALE GENOMIC DNA]</scope>
    <source>
        <strain evidence="2 3">AJA276-08</strain>
    </source>
</reference>
<dbReference type="InterPro" id="IPR009069">
    <property type="entry name" value="Cys_alpha_HP_mot_SF"/>
</dbReference>
<dbReference type="Proteomes" id="UP001530315">
    <property type="component" value="Unassembled WGS sequence"/>
</dbReference>
<dbReference type="SUPFAM" id="SSF47072">
    <property type="entry name" value="Cysteine alpha-hairpin motif"/>
    <property type="match status" value="1"/>
</dbReference>
<keyword evidence="3" id="KW-1185">Reference proteome</keyword>
<dbReference type="EMBL" id="JALLAZ020001040">
    <property type="protein sequence ID" value="KAL3781983.1"/>
    <property type="molecule type" value="Genomic_DNA"/>
</dbReference>